<feature type="signal peptide" evidence="7">
    <location>
        <begin position="1"/>
        <end position="21"/>
    </location>
</feature>
<dbReference type="InterPro" id="IPR001365">
    <property type="entry name" value="A_deaminase_dom"/>
</dbReference>
<name>A0A6M9PS34_9BURK</name>
<dbReference type="PANTHER" id="PTHR11409">
    <property type="entry name" value="ADENOSINE DEAMINASE"/>
    <property type="match status" value="1"/>
</dbReference>
<evidence type="ECO:0000256" key="1">
    <source>
        <dbReference type="ARBA" id="ARBA00001947"/>
    </source>
</evidence>
<dbReference type="GO" id="GO:0043103">
    <property type="term" value="P:hypoxanthine salvage"/>
    <property type="evidence" value="ECO:0007669"/>
    <property type="project" value="TreeGrafter"/>
</dbReference>
<reference evidence="9 10" key="1">
    <citation type="submission" date="2018-04" db="EMBL/GenBank/DDBJ databases">
        <title>Polynucleobacter sp. UH21B genome.</title>
        <authorList>
            <person name="Hahn M.W."/>
        </authorList>
    </citation>
    <scope>NUCLEOTIDE SEQUENCE [LARGE SCALE GENOMIC DNA]</scope>
    <source>
        <strain evidence="9 10">MWH-UH21B</strain>
    </source>
</reference>
<dbReference type="RefSeq" id="WP_173956287.1">
    <property type="nucleotide sequence ID" value="NZ_CP028942.1"/>
</dbReference>
<evidence type="ECO:0000256" key="4">
    <source>
        <dbReference type="ARBA" id="ARBA00022723"/>
    </source>
</evidence>
<keyword evidence="7" id="KW-0732">Signal</keyword>
<evidence type="ECO:0000313" key="10">
    <source>
        <dbReference type="Proteomes" id="UP000503312"/>
    </source>
</evidence>
<dbReference type="KEGG" id="ptrp:DCO17_08390"/>
<dbReference type="SUPFAM" id="SSF51556">
    <property type="entry name" value="Metallo-dependent hydrolases"/>
    <property type="match status" value="1"/>
</dbReference>
<evidence type="ECO:0000259" key="8">
    <source>
        <dbReference type="Pfam" id="PF00962"/>
    </source>
</evidence>
<proteinExistence type="inferred from homology"/>
<evidence type="ECO:0000313" key="9">
    <source>
        <dbReference type="EMBL" id="QKM65250.1"/>
    </source>
</evidence>
<dbReference type="AlphaFoldDB" id="A0A6M9PS34"/>
<dbReference type="Pfam" id="PF00962">
    <property type="entry name" value="A_deaminase"/>
    <property type="match status" value="1"/>
</dbReference>
<dbReference type="GO" id="GO:0046872">
    <property type="term" value="F:metal ion binding"/>
    <property type="evidence" value="ECO:0007669"/>
    <property type="project" value="UniProtKB-KW"/>
</dbReference>
<dbReference type="EC" id="3.5.4.4" evidence="3"/>
<keyword evidence="10" id="KW-1185">Reference proteome</keyword>
<dbReference type="EMBL" id="CP028942">
    <property type="protein sequence ID" value="QKM65250.1"/>
    <property type="molecule type" value="Genomic_DNA"/>
</dbReference>
<evidence type="ECO:0000256" key="2">
    <source>
        <dbReference type="ARBA" id="ARBA00006676"/>
    </source>
</evidence>
<organism evidence="9 10">
    <name type="scientific">Polynucleobacter tropicus</name>
    <dbReference type="NCBI Taxonomy" id="1743174"/>
    <lineage>
        <taxon>Bacteria</taxon>
        <taxon>Pseudomonadati</taxon>
        <taxon>Pseudomonadota</taxon>
        <taxon>Betaproteobacteria</taxon>
        <taxon>Burkholderiales</taxon>
        <taxon>Burkholderiaceae</taxon>
        <taxon>Polynucleobacter</taxon>
    </lineage>
</organism>
<evidence type="ECO:0000256" key="3">
    <source>
        <dbReference type="ARBA" id="ARBA00012784"/>
    </source>
</evidence>
<feature type="chain" id="PRO_5026718075" description="adenosine deaminase" evidence="7">
    <location>
        <begin position="22"/>
        <end position="508"/>
    </location>
</feature>
<dbReference type="GO" id="GO:0006154">
    <property type="term" value="P:adenosine catabolic process"/>
    <property type="evidence" value="ECO:0007669"/>
    <property type="project" value="TreeGrafter"/>
</dbReference>
<dbReference type="GO" id="GO:0005829">
    <property type="term" value="C:cytosol"/>
    <property type="evidence" value="ECO:0007669"/>
    <property type="project" value="TreeGrafter"/>
</dbReference>
<keyword evidence="6" id="KW-0862">Zinc</keyword>
<accession>A0A6M9PS34</accession>
<comment type="cofactor">
    <cofactor evidence="1">
        <name>Zn(2+)</name>
        <dbReference type="ChEBI" id="CHEBI:29105"/>
    </cofactor>
</comment>
<feature type="domain" description="Adenosine deaminase" evidence="8">
    <location>
        <begin position="122"/>
        <end position="445"/>
    </location>
</feature>
<dbReference type="InterPro" id="IPR006330">
    <property type="entry name" value="Ado/ade_deaminase"/>
</dbReference>
<evidence type="ECO:0000256" key="5">
    <source>
        <dbReference type="ARBA" id="ARBA00022801"/>
    </source>
</evidence>
<keyword evidence="5" id="KW-0378">Hydrolase</keyword>
<protein>
    <recommendedName>
        <fullName evidence="3">adenosine deaminase</fullName>
        <ecNumber evidence="3">3.5.4.4</ecNumber>
    </recommendedName>
</protein>
<dbReference type="GO" id="GO:0004000">
    <property type="term" value="F:adenosine deaminase activity"/>
    <property type="evidence" value="ECO:0007669"/>
    <property type="project" value="UniProtKB-ARBA"/>
</dbReference>
<gene>
    <name evidence="9" type="ORF">DCO17_08390</name>
</gene>
<comment type="similarity">
    <text evidence="2">Belongs to the metallo-dependent hydrolases superfamily. Adenosine and AMP deaminases family.</text>
</comment>
<evidence type="ECO:0000256" key="6">
    <source>
        <dbReference type="ARBA" id="ARBA00022833"/>
    </source>
</evidence>
<sequence>MKKILYISQLFLMLLVGNVFAQQATPVGIWFEKFKDRPVMLRQFLQLMPKGADLHSHLSGAVYAETYLDIAKNLNYCIDGSTYRLYPSPCKSGTDDLLVKDISKDFREKAIDGLSVRNLSASNRSGHDQFFNSFALFGGVAGAGESQAVLLAEVANRAARENIQLLELSVSVQSKAVQELGSKYRIDSQSQFGDLRNQMLEAGLIKLVEKGVRDLDAVEQAYQKIMRCGESDAQAGCDVKMRYILQTSRNAQSNQVYAQLVYAFELSKADPRIVGVGLVSPEDGQVALRDYDLQMQMIAFLNRNSPNTKVTLHAGELAFGSVPPEQLHHHIKDAVKLAKANRIGHGVDIGYEDGALETMQYMKDHNIAVEICLTSNDVILNVKGSSSPLKDYIKAGVPVVLGSDDQGISRIDLTNEYLRAAFEQGLTYSQLKQISRNSLTWSFLPGASLWERPMNAKRVSACQGENVLKNTVSTECEKFLSNSEKASLQWILEKKFATFESLPQWRGR</sequence>
<dbReference type="GO" id="GO:0046103">
    <property type="term" value="P:inosine biosynthetic process"/>
    <property type="evidence" value="ECO:0007669"/>
    <property type="project" value="TreeGrafter"/>
</dbReference>
<dbReference type="PANTHER" id="PTHR11409:SF43">
    <property type="entry name" value="ADENOSINE DEAMINASE"/>
    <property type="match status" value="1"/>
</dbReference>
<dbReference type="Proteomes" id="UP000503312">
    <property type="component" value="Chromosome"/>
</dbReference>
<dbReference type="Gene3D" id="3.20.20.140">
    <property type="entry name" value="Metal-dependent hydrolases"/>
    <property type="match status" value="1"/>
</dbReference>
<evidence type="ECO:0000256" key="7">
    <source>
        <dbReference type="SAM" id="SignalP"/>
    </source>
</evidence>
<dbReference type="InterPro" id="IPR032466">
    <property type="entry name" value="Metal_Hydrolase"/>
</dbReference>
<keyword evidence="4" id="KW-0479">Metal-binding</keyword>